<keyword evidence="2" id="KW-1185">Reference proteome</keyword>
<dbReference type="Proteomes" id="UP001157461">
    <property type="component" value="Unassembled WGS sequence"/>
</dbReference>
<protein>
    <submittedName>
        <fullName evidence="1">CMD domain protein</fullName>
    </submittedName>
</protein>
<dbReference type="InterPro" id="IPR029032">
    <property type="entry name" value="AhpD-like"/>
</dbReference>
<dbReference type="RefSeq" id="WP_280309579.1">
    <property type="nucleotide sequence ID" value="NZ_JAPDIQ010000006.1"/>
</dbReference>
<dbReference type="SUPFAM" id="SSF69118">
    <property type="entry name" value="AhpD-like"/>
    <property type="match status" value="1"/>
</dbReference>
<name>A0ABT6IIQ4_9PSED</name>
<reference evidence="1 2" key="1">
    <citation type="submission" date="2022-10" db="EMBL/GenBank/DDBJ databases">
        <title>A novel Pseudomonas species, isolated from Passiflora incarnata leaves.</title>
        <authorList>
            <person name="Cueva-Yesquen L.G."/>
            <person name="Fantinatti-Garboggini F."/>
        </authorList>
    </citation>
    <scope>NUCLEOTIDE SEQUENCE [LARGE SCALE GENOMIC DNA]</scope>
    <source>
        <strain evidence="1 2">CBMAI 2609</strain>
    </source>
</reference>
<evidence type="ECO:0000313" key="2">
    <source>
        <dbReference type="Proteomes" id="UP001157461"/>
    </source>
</evidence>
<organism evidence="1 2">
    <name type="scientific">Pseudomonas flavocrustae</name>
    <dbReference type="NCBI Taxonomy" id="2991719"/>
    <lineage>
        <taxon>Bacteria</taxon>
        <taxon>Pseudomonadati</taxon>
        <taxon>Pseudomonadota</taxon>
        <taxon>Gammaproteobacteria</taxon>
        <taxon>Pseudomonadales</taxon>
        <taxon>Pseudomonadaceae</taxon>
        <taxon>Pseudomonas</taxon>
    </lineage>
</organism>
<accession>A0ABT6IIQ4</accession>
<gene>
    <name evidence="1" type="ORF">OMP44_15790</name>
</gene>
<sequence>MNTPDLLDTLGAFPESVSALRDRRIKVKAATEASLEALLSSDLESLSVAERLQVAVLACRLSGSSLLAQHYVTLALAEGVAPEDLAGLEAKGEPWSNDYPTRLATILQFTATLVQRPLDGDRIALERLLTEAELTISDCVVLAQLVGFLTYQIRLLAGLRAMAAVERDA</sequence>
<proteinExistence type="predicted"/>
<evidence type="ECO:0000313" key="1">
    <source>
        <dbReference type="EMBL" id="MDH4764349.1"/>
    </source>
</evidence>
<dbReference type="EMBL" id="JAPDIQ010000006">
    <property type="protein sequence ID" value="MDH4764349.1"/>
    <property type="molecule type" value="Genomic_DNA"/>
</dbReference>
<comment type="caution">
    <text evidence="1">The sequence shown here is derived from an EMBL/GenBank/DDBJ whole genome shotgun (WGS) entry which is preliminary data.</text>
</comment>
<dbReference type="Gene3D" id="1.20.1290.10">
    <property type="entry name" value="AhpD-like"/>
    <property type="match status" value="1"/>
</dbReference>